<reference evidence="2 3" key="1">
    <citation type="submission" date="2016-10" db="EMBL/GenBank/DDBJ databases">
        <authorList>
            <person name="de Groot N.N."/>
        </authorList>
    </citation>
    <scope>NUCLEOTIDE SEQUENCE [LARGE SCALE GENOMIC DNA]</scope>
    <source>
        <strain evidence="2 3">DSM 19548</strain>
    </source>
</reference>
<feature type="region of interest" description="Disordered" evidence="1">
    <location>
        <begin position="1"/>
        <end position="27"/>
    </location>
</feature>
<gene>
    <name evidence="2" type="ORF">SAMN04488094_10426</name>
</gene>
<organism evidence="2 3">
    <name type="scientific">Tropicimonas isoalkanivorans</name>
    <dbReference type="NCBI Taxonomy" id="441112"/>
    <lineage>
        <taxon>Bacteria</taxon>
        <taxon>Pseudomonadati</taxon>
        <taxon>Pseudomonadota</taxon>
        <taxon>Alphaproteobacteria</taxon>
        <taxon>Rhodobacterales</taxon>
        <taxon>Roseobacteraceae</taxon>
        <taxon>Tropicimonas</taxon>
    </lineage>
</organism>
<feature type="compositionally biased region" description="Basic residues" evidence="1">
    <location>
        <begin position="16"/>
        <end position="27"/>
    </location>
</feature>
<protein>
    <submittedName>
        <fullName evidence="2">Uncharacterized protein</fullName>
    </submittedName>
</protein>
<proteinExistence type="predicted"/>
<evidence type="ECO:0000313" key="3">
    <source>
        <dbReference type="Proteomes" id="UP000198728"/>
    </source>
</evidence>
<dbReference type="AlphaFoldDB" id="A0A1I1ICK7"/>
<evidence type="ECO:0000256" key="1">
    <source>
        <dbReference type="SAM" id="MobiDB-lite"/>
    </source>
</evidence>
<dbReference type="EMBL" id="FOLG01000004">
    <property type="protein sequence ID" value="SFC33845.1"/>
    <property type="molecule type" value="Genomic_DNA"/>
</dbReference>
<name>A0A1I1ICK7_9RHOB</name>
<sequence>MFRGIEGSANRSGAAARKKTGGVRKPCRCASSRRRKAYIPRLLTRRIPRLHHDFRRFLDALDRLNPAQIEDAWSKITDLRQKTVAISEIETRTNQDHTFPSIRRLPNRMGVTLERAMKPLVARDAARCSDGANGDMKVAAAFNLEHFVVGNTSATRVASGCCQIQNVNSRHARYRRFIKPF</sequence>
<evidence type="ECO:0000313" key="2">
    <source>
        <dbReference type="EMBL" id="SFC33845.1"/>
    </source>
</evidence>
<dbReference type="Proteomes" id="UP000198728">
    <property type="component" value="Unassembled WGS sequence"/>
</dbReference>
<keyword evidence="3" id="KW-1185">Reference proteome</keyword>
<accession>A0A1I1ICK7</accession>